<dbReference type="Pfam" id="PF20329">
    <property type="entry name" value="DUF6624"/>
    <property type="match status" value="1"/>
</dbReference>
<dbReference type="GO" id="GO:0030416">
    <property type="term" value="P:methylamine metabolic process"/>
    <property type="evidence" value="ECO:0007669"/>
    <property type="project" value="InterPro"/>
</dbReference>
<proteinExistence type="predicted"/>
<reference evidence="7 8" key="1">
    <citation type="submission" date="2018-04" db="EMBL/GenBank/DDBJ databases">
        <title>Marixanthomonas spongiae HN-E44 sp. nov., isolated from a marine sponge.</title>
        <authorList>
            <person name="Luo L."/>
            <person name="Zhuang L."/>
        </authorList>
    </citation>
    <scope>NUCLEOTIDE SEQUENCE [LARGE SCALE GENOMIC DNA]</scope>
    <source>
        <strain evidence="7 8">HN-E44</strain>
    </source>
</reference>
<feature type="transmembrane region" description="Helical" evidence="5">
    <location>
        <begin position="78"/>
        <end position="100"/>
    </location>
</feature>
<evidence type="ECO:0000256" key="1">
    <source>
        <dbReference type="ARBA" id="ARBA00004141"/>
    </source>
</evidence>
<comment type="caution">
    <text evidence="7">The sequence shown here is derived from an EMBL/GenBank/DDBJ whole genome shotgun (WGS) entry which is preliminary data.</text>
</comment>
<dbReference type="GO" id="GO:0016020">
    <property type="term" value="C:membrane"/>
    <property type="evidence" value="ECO:0007669"/>
    <property type="project" value="UniProtKB-SubCell"/>
</dbReference>
<feature type="transmembrane region" description="Helical" evidence="5">
    <location>
        <begin position="48"/>
        <end position="71"/>
    </location>
</feature>
<keyword evidence="8" id="KW-1185">Reference proteome</keyword>
<dbReference type="InterPro" id="IPR009908">
    <property type="entry name" value="Methylamine_util_MauE"/>
</dbReference>
<dbReference type="Pfam" id="PF07291">
    <property type="entry name" value="MauE"/>
    <property type="match status" value="1"/>
</dbReference>
<dbReference type="NCBIfam" id="NF045576">
    <property type="entry name" value="BT_3928_fam"/>
    <property type="match status" value="1"/>
</dbReference>
<protein>
    <submittedName>
        <fullName evidence="7">DoxX family protein</fullName>
    </submittedName>
</protein>
<name>A0A2U0I5L4_9FLAO</name>
<dbReference type="AlphaFoldDB" id="A0A2U0I5L4"/>
<dbReference type="InterPro" id="IPR046732">
    <property type="entry name" value="DUF6624"/>
</dbReference>
<feature type="transmembrane region" description="Helical" evidence="5">
    <location>
        <begin position="149"/>
        <end position="169"/>
    </location>
</feature>
<dbReference type="EMBL" id="QEHR01000002">
    <property type="protein sequence ID" value="PVW16401.1"/>
    <property type="molecule type" value="Genomic_DNA"/>
</dbReference>
<feature type="transmembrane region" description="Helical" evidence="5">
    <location>
        <begin position="120"/>
        <end position="137"/>
    </location>
</feature>
<feature type="domain" description="Methylamine utilisation protein MauE" evidence="6">
    <location>
        <begin position="1"/>
        <end position="136"/>
    </location>
</feature>
<keyword evidence="2 5" id="KW-0812">Transmembrane</keyword>
<dbReference type="Proteomes" id="UP000245962">
    <property type="component" value="Unassembled WGS sequence"/>
</dbReference>
<dbReference type="OrthoDB" id="648842at2"/>
<evidence type="ECO:0000313" key="8">
    <source>
        <dbReference type="Proteomes" id="UP000245962"/>
    </source>
</evidence>
<evidence type="ECO:0000256" key="5">
    <source>
        <dbReference type="SAM" id="Phobius"/>
    </source>
</evidence>
<gene>
    <name evidence="7" type="ORF">DDV96_03850</name>
</gene>
<evidence type="ECO:0000256" key="4">
    <source>
        <dbReference type="ARBA" id="ARBA00023136"/>
    </source>
</evidence>
<accession>A0A2U0I5L4</accession>
<keyword evidence="3 5" id="KW-1133">Transmembrane helix</keyword>
<dbReference type="RefSeq" id="WP_116693420.1">
    <property type="nucleotide sequence ID" value="NZ_QEHR01000002.1"/>
</dbReference>
<evidence type="ECO:0000256" key="2">
    <source>
        <dbReference type="ARBA" id="ARBA00022692"/>
    </source>
</evidence>
<evidence type="ECO:0000313" key="7">
    <source>
        <dbReference type="EMBL" id="PVW16401.1"/>
    </source>
</evidence>
<comment type="subcellular location">
    <subcellularLocation>
        <location evidence="1">Membrane</location>
        <topology evidence="1">Multi-pass membrane protein</topology>
    </subcellularLocation>
</comment>
<sequence length="570" mass="65476">MKILVSISRVLVGILFIFSGLVKLNDPIGFSFKLQDYFAPEVLNLEFLVPYALLIAIFVVIFETLLGFALLLGYLRKFTVWSLLLMIVFFTFLTFYSAYFNKVTDCGCFGDAIPLTPWQSFTKDVILLLLILILFFGRKYITPLFTRNIRSLVIFVGFVGCLWVTYHVLMHLPIIDFRPYKIGANIEEGMTIPEGAPKPVYDYEWKFNVNGEEKTVLTKGDYPKVDGEFIGVETTEVQAGYEPPIHDFTIERDGENHFEEFMQEDNLIVVVAYNLNKAETDGFFPVRDITNEALKKGYKVIGMSASATERTETVAERYKLNFKFYFCDETALKTIVRSNPGVLHLQNGTIKQKVHWNDVDELQLPALETATPNMDFILKQRLDSIAVLDQRYRKLMHAKTAEERAQLGEEMGLTPEEYNGDLWVMQTVLDSSNMLFVEKVFNDRGYPGKSVVGEPTNTAAWYVLQHNPDKIPQYLPLIKEAGKKGELPFHLVAMMEDRYLMNQNKPQLYGTQGRTYNDGRGSFIWPIKDPETVNERRKEAGFEQTIEAYAKVLFGDDFEYEVKTMEDVKQ</sequence>
<evidence type="ECO:0000256" key="3">
    <source>
        <dbReference type="ARBA" id="ARBA00022989"/>
    </source>
</evidence>
<evidence type="ECO:0000259" key="6">
    <source>
        <dbReference type="Pfam" id="PF07291"/>
    </source>
</evidence>
<organism evidence="7 8">
    <name type="scientific">Marixanthomonas spongiae</name>
    <dbReference type="NCBI Taxonomy" id="2174845"/>
    <lineage>
        <taxon>Bacteria</taxon>
        <taxon>Pseudomonadati</taxon>
        <taxon>Bacteroidota</taxon>
        <taxon>Flavobacteriia</taxon>
        <taxon>Flavobacteriales</taxon>
        <taxon>Flavobacteriaceae</taxon>
        <taxon>Marixanthomonas</taxon>
    </lineage>
</organism>
<keyword evidence="4 5" id="KW-0472">Membrane</keyword>